<protein>
    <submittedName>
        <fullName evidence="3">Uncharacterized protein</fullName>
    </submittedName>
</protein>
<sequence length="237" mass="26245">MRKADALNSTLKALLLKVTSNVITIYVALTRQGVTAWLSTCIAAAFSVFMCGAKLLQGLESESHLSSLKSARNDDVERQSDAVFQTQQRYVADSKLRSRVLSVWKLFLLCFVAAFAHFMLSTDGQSAPMIVRLGHQIHSTDTTYDKVVGGIPKAWRIIFAMRKSAGIFCYLQVACEDVWGMRSAPWSHIPENKKALAFGTWLWVNCGTLVHRLSSRAPDPDQNGEAKGDKASEKGFQ</sequence>
<keyword evidence="4" id="KW-1185">Reference proteome</keyword>
<evidence type="ECO:0000313" key="4">
    <source>
        <dbReference type="Proteomes" id="UP001287286"/>
    </source>
</evidence>
<evidence type="ECO:0000256" key="2">
    <source>
        <dbReference type="SAM" id="Phobius"/>
    </source>
</evidence>
<comment type="caution">
    <text evidence="3">The sequence shown here is derived from an EMBL/GenBank/DDBJ whole genome shotgun (WGS) entry which is preliminary data.</text>
</comment>
<reference evidence="3 4" key="1">
    <citation type="journal article" date="2024" name="Microbiol. Resour. Announc.">
        <title>Genome annotations for the ascomycete fungi Trichoderma harzianum, Trichoderma aggressivum, and Purpureocillium lilacinum.</title>
        <authorList>
            <person name="Beijen E.P.W."/>
            <person name="Ohm R.A."/>
        </authorList>
    </citation>
    <scope>NUCLEOTIDE SEQUENCE [LARGE SCALE GENOMIC DNA]</scope>
    <source>
        <strain evidence="3 4">CBS 150709</strain>
    </source>
</reference>
<gene>
    <name evidence="3" type="ORF">Purlil1_14387</name>
</gene>
<name>A0ABR0BBF4_PURLI</name>
<dbReference type="Proteomes" id="UP001287286">
    <property type="component" value="Unassembled WGS sequence"/>
</dbReference>
<keyword evidence="2" id="KW-0472">Membrane</keyword>
<proteinExistence type="predicted"/>
<keyword evidence="2" id="KW-1133">Transmembrane helix</keyword>
<feature type="compositionally biased region" description="Basic and acidic residues" evidence="1">
    <location>
        <begin position="224"/>
        <end position="237"/>
    </location>
</feature>
<keyword evidence="2" id="KW-0812">Transmembrane</keyword>
<feature type="transmembrane region" description="Helical" evidence="2">
    <location>
        <begin position="103"/>
        <end position="120"/>
    </location>
</feature>
<feature type="transmembrane region" description="Helical" evidence="2">
    <location>
        <begin position="35"/>
        <end position="56"/>
    </location>
</feature>
<accession>A0ABR0BBF4</accession>
<feature type="region of interest" description="Disordered" evidence="1">
    <location>
        <begin position="215"/>
        <end position="237"/>
    </location>
</feature>
<feature type="transmembrane region" description="Helical" evidence="2">
    <location>
        <begin position="12"/>
        <end position="29"/>
    </location>
</feature>
<dbReference type="EMBL" id="JAWRVI010000846">
    <property type="protein sequence ID" value="KAK4058984.1"/>
    <property type="molecule type" value="Genomic_DNA"/>
</dbReference>
<evidence type="ECO:0000313" key="3">
    <source>
        <dbReference type="EMBL" id="KAK4058984.1"/>
    </source>
</evidence>
<evidence type="ECO:0000256" key="1">
    <source>
        <dbReference type="SAM" id="MobiDB-lite"/>
    </source>
</evidence>
<organism evidence="3 4">
    <name type="scientific">Purpureocillium lilacinum</name>
    <name type="common">Paecilomyces lilacinus</name>
    <dbReference type="NCBI Taxonomy" id="33203"/>
    <lineage>
        <taxon>Eukaryota</taxon>
        <taxon>Fungi</taxon>
        <taxon>Dikarya</taxon>
        <taxon>Ascomycota</taxon>
        <taxon>Pezizomycotina</taxon>
        <taxon>Sordariomycetes</taxon>
        <taxon>Hypocreomycetidae</taxon>
        <taxon>Hypocreales</taxon>
        <taxon>Ophiocordycipitaceae</taxon>
        <taxon>Purpureocillium</taxon>
    </lineage>
</organism>